<keyword evidence="1" id="KW-1133">Transmembrane helix</keyword>
<proteinExistence type="predicted"/>
<dbReference type="EMBL" id="JADCNM010000001">
    <property type="protein sequence ID" value="KAG0500405.1"/>
    <property type="molecule type" value="Genomic_DNA"/>
</dbReference>
<dbReference type="Proteomes" id="UP000639772">
    <property type="component" value="Chromosome 1"/>
</dbReference>
<comment type="caution">
    <text evidence="2">The sequence shown here is derived from an EMBL/GenBank/DDBJ whole genome shotgun (WGS) entry which is preliminary data.</text>
</comment>
<keyword evidence="1" id="KW-0812">Transmembrane</keyword>
<feature type="transmembrane region" description="Helical" evidence="1">
    <location>
        <begin position="40"/>
        <end position="57"/>
    </location>
</feature>
<sequence length="117" mass="13649">MILIILTNPTTPHKTLVINLILSVPNIRAIKNKTIFKKMLFFYLFCFFYFFFICRGIQKRVISPAGRGQTRLPNDVNRRLAKLTAPANRPFKETAATVTRAMRRRDVMLTRCELNLM</sequence>
<dbReference type="AlphaFoldDB" id="A0A835RXJ3"/>
<evidence type="ECO:0000313" key="2">
    <source>
        <dbReference type="EMBL" id="KAG0500405.1"/>
    </source>
</evidence>
<name>A0A835RXJ3_VANPL</name>
<gene>
    <name evidence="2" type="ORF">HPP92_000477</name>
</gene>
<organism evidence="2 3">
    <name type="scientific">Vanilla planifolia</name>
    <name type="common">Vanilla</name>
    <dbReference type="NCBI Taxonomy" id="51239"/>
    <lineage>
        <taxon>Eukaryota</taxon>
        <taxon>Viridiplantae</taxon>
        <taxon>Streptophyta</taxon>
        <taxon>Embryophyta</taxon>
        <taxon>Tracheophyta</taxon>
        <taxon>Spermatophyta</taxon>
        <taxon>Magnoliopsida</taxon>
        <taxon>Liliopsida</taxon>
        <taxon>Asparagales</taxon>
        <taxon>Orchidaceae</taxon>
        <taxon>Vanilloideae</taxon>
        <taxon>Vanilleae</taxon>
        <taxon>Vanilla</taxon>
    </lineage>
</organism>
<keyword evidence="1" id="KW-0472">Membrane</keyword>
<evidence type="ECO:0000313" key="3">
    <source>
        <dbReference type="Proteomes" id="UP000639772"/>
    </source>
</evidence>
<protein>
    <submittedName>
        <fullName evidence="2">Uncharacterized protein</fullName>
    </submittedName>
</protein>
<accession>A0A835RXJ3</accession>
<reference evidence="2 3" key="1">
    <citation type="journal article" date="2020" name="Nat. Food">
        <title>A phased Vanilla planifolia genome enables genetic improvement of flavour and production.</title>
        <authorList>
            <person name="Hasing T."/>
            <person name="Tang H."/>
            <person name="Brym M."/>
            <person name="Khazi F."/>
            <person name="Huang T."/>
            <person name="Chambers A.H."/>
        </authorList>
    </citation>
    <scope>NUCLEOTIDE SEQUENCE [LARGE SCALE GENOMIC DNA]</scope>
    <source>
        <tissue evidence="2">Leaf</tissue>
    </source>
</reference>
<evidence type="ECO:0000256" key="1">
    <source>
        <dbReference type="SAM" id="Phobius"/>
    </source>
</evidence>